<evidence type="ECO:0000256" key="8">
    <source>
        <dbReference type="ARBA" id="ARBA00023136"/>
    </source>
</evidence>
<protein>
    <submittedName>
        <fullName evidence="11">Uncharacterized protein</fullName>
    </submittedName>
</protein>
<dbReference type="FunFam" id="1.20.5.110:FF:000002">
    <property type="entry name" value="Vesicle transport through interaction with t-SNAREsB"/>
    <property type="match status" value="1"/>
</dbReference>
<keyword evidence="4 10" id="KW-0812">Transmembrane</keyword>
<evidence type="ECO:0000256" key="3">
    <source>
        <dbReference type="ARBA" id="ARBA00022448"/>
    </source>
</evidence>
<dbReference type="GO" id="GO:0031201">
    <property type="term" value="C:SNARE complex"/>
    <property type="evidence" value="ECO:0007669"/>
    <property type="project" value="TreeGrafter"/>
</dbReference>
<keyword evidence="12" id="KW-1185">Reference proteome</keyword>
<sequence>MYNARNYDDYEERNRQIVLEGTAVLERTGDSLARSQQIAIETEGLGNEVISELGEQREALLRTRDRLENANEQLSTTKSVLNRMSRNVVYNKLILILIIVIEVLILAALSYLKFFNKK</sequence>
<dbReference type="Pfam" id="PF12352">
    <property type="entry name" value="V-SNARE_C"/>
    <property type="match status" value="1"/>
</dbReference>
<dbReference type="GO" id="GO:0012507">
    <property type="term" value="C:ER to Golgi transport vesicle membrane"/>
    <property type="evidence" value="ECO:0007669"/>
    <property type="project" value="TreeGrafter"/>
</dbReference>
<dbReference type="GO" id="GO:0006896">
    <property type="term" value="P:Golgi to vacuole transport"/>
    <property type="evidence" value="ECO:0007669"/>
    <property type="project" value="TreeGrafter"/>
</dbReference>
<feature type="coiled-coil region" evidence="9">
    <location>
        <begin position="50"/>
        <end position="87"/>
    </location>
</feature>
<dbReference type="GO" id="GO:0005484">
    <property type="term" value="F:SNAP receptor activity"/>
    <property type="evidence" value="ECO:0007669"/>
    <property type="project" value="TreeGrafter"/>
</dbReference>
<dbReference type="EMBL" id="OU896707">
    <property type="protein sequence ID" value="CAH1117242.1"/>
    <property type="molecule type" value="Genomic_DNA"/>
</dbReference>
<feature type="transmembrane region" description="Helical" evidence="10">
    <location>
        <begin position="93"/>
        <end position="112"/>
    </location>
</feature>
<dbReference type="GO" id="GO:0042147">
    <property type="term" value="P:retrograde transport, endosome to Golgi"/>
    <property type="evidence" value="ECO:0007669"/>
    <property type="project" value="TreeGrafter"/>
</dbReference>
<keyword evidence="6 10" id="KW-1133">Transmembrane helix</keyword>
<dbReference type="GO" id="GO:0048280">
    <property type="term" value="P:vesicle fusion with Golgi apparatus"/>
    <property type="evidence" value="ECO:0007669"/>
    <property type="project" value="TreeGrafter"/>
</dbReference>
<comment type="similarity">
    <text evidence="2">Belongs to the VTI1 family.</text>
</comment>
<dbReference type="AlphaFoldDB" id="A0A9P0GK92"/>
<keyword evidence="3" id="KW-0813">Transport</keyword>
<evidence type="ECO:0000256" key="5">
    <source>
        <dbReference type="ARBA" id="ARBA00022927"/>
    </source>
</evidence>
<dbReference type="GO" id="GO:0016236">
    <property type="term" value="P:macroautophagy"/>
    <property type="evidence" value="ECO:0007669"/>
    <property type="project" value="TreeGrafter"/>
</dbReference>
<keyword evidence="7 9" id="KW-0175">Coiled coil</keyword>
<reference evidence="11" key="1">
    <citation type="submission" date="2022-01" db="EMBL/GenBank/DDBJ databases">
        <authorList>
            <person name="King R."/>
        </authorList>
    </citation>
    <scope>NUCLEOTIDE SEQUENCE</scope>
</reference>
<dbReference type="GO" id="GO:0015031">
    <property type="term" value="P:protein transport"/>
    <property type="evidence" value="ECO:0007669"/>
    <property type="project" value="UniProtKB-KW"/>
</dbReference>
<dbReference type="Gene3D" id="1.20.5.110">
    <property type="match status" value="1"/>
</dbReference>
<dbReference type="GO" id="GO:0031902">
    <property type="term" value="C:late endosome membrane"/>
    <property type="evidence" value="ECO:0007669"/>
    <property type="project" value="TreeGrafter"/>
</dbReference>
<evidence type="ECO:0000256" key="1">
    <source>
        <dbReference type="ARBA" id="ARBA00004211"/>
    </source>
</evidence>
<evidence type="ECO:0000313" key="11">
    <source>
        <dbReference type="EMBL" id="CAH1117242.1"/>
    </source>
</evidence>
<evidence type="ECO:0000256" key="6">
    <source>
        <dbReference type="ARBA" id="ARBA00022989"/>
    </source>
</evidence>
<evidence type="ECO:0000313" key="12">
    <source>
        <dbReference type="Proteomes" id="UP001153737"/>
    </source>
</evidence>
<dbReference type="OrthoDB" id="430637at2759"/>
<dbReference type="GO" id="GO:0005829">
    <property type="term" value="C:cytosol"/>
    <property type="evidence" value="ECO:0007669"/>
    <property type="project" value="GOC"/>
</dbReference>
<organism evidence="11 12">
    <name type="scientific">Phaedon cochleariae</name>
    <name type="common">Mustard beetle</name>
    <dbReference type="NCBI Taxonomy" id="80249"/>
    <lineage>
        <taxon>Eukaryota</taxon>
        <taxon>Metazoa</taxon>
        <taxon>Ecdysozoa</taxon>
        <taxon>Arthropoda</taxon>
        <taxon>Hexapoda</taxon>
        <taxon>Insecta</taxon>
        <taxon>Pterygota</taxon>
        <taxon>Neoptera</taxon>
        <taxon>Endopterygota</taxon>
        <taxon>Coleoptera</taxon>
        <taxon>Polyphaga</taxon>
        <taxon>Cucujiformia</taxon>
        <taxon>Chrysomeloidea</taxon>
        <taxon>Chrysomelidae</taxon>
        <taxon>Chrysomelinae</taxon>
        <taxon>Chrysomelini</taxon>
        <taxon>Phaedon</taxon>
    </lineage>
</organism>
<accession>A0A9P0GK92</accession>
<comment type="subcellular location">
    <subcellularLocation>
        <location evidence="1">Membrane</location>
        <topology evidence="1">Single-pass type IV membrane protein</topology>
    </subcellularLocation>
</comment>
<name>A0A9P0GK92_PHACE</name>
<dbReference type="GO" id="GO:1903076">
    <property type="term" value="P:regulation of protein localization to plasma membrane"/>
    <property type="evidence" value="ECO:0007669"/>
    <property type="project" value="TreeGrafter"/>
</dbReference>
<keyword evidence="8 10" id="KW-0472">Membrane</keyword>
<dbReference type="Proteomes" id="UP001153737">
    <property type="component" value="Chromosome 1"/>
</dbReference>
<dbReference type="SUPFAM" id="SSF58038">
    <property type="entry name" value="SNARE fusion complex"/>
    <property type="match status" value="1"/>
</dbReference>
<dbReference type="PANTHER" id="PTHR21230:SF89">
    <property type="entry name" value="VESICLE TRANSPORT THROUGH INTERACTION WITH T-SNARES HOMOLOG 1B"/>
    <property type="match status" value="1"/>
</dbReference>
<dbReference type="PANTHER" id="PTHR21230">
    <property type="entry name" value="VESICLE TRANSPORT V-SNARE PROTEIN VTI1-RELATED"/>
    <property type="match status" value="1"/>
</dbReference>
<evidence type="ECO:0000256" key="9">
    <source>
        <dbReference type="SAM" id="Coils"/>
    </source>
</evidence>
<proteinExistence type="inferred from homology"/>
<reference evidence="11" key="2">
    <citation type="submission" date="2022-10" db="EMBL/GenBank/DDBJ databases">
        <authorList>
            <consortium name="ENA_rothamsted_submissions"/>
            <consortium name="culmorum"/>
            <person name="King R."/>
        </authorList>
    </citation>
    <scope>NUCLEOTIDE SEQUENCE</scope>
</reference>
<evidence type="ECO:0000256" key="7">
    <source>
        <dbReference type="ARBA" id="ARBA00023054"/>
    </source>
</evidence>
<keyword evidence="5" id="KW-0653">Protein transport</keyword>
<dbReference type="GO" id="GO:0005794">
    <property type="term" value="C:Golgi apparatus"/>
    <property type="evidence" value="ECO:0007669"/>
    <property type="project" value="TreeGrafter"/>
</dbReference>
<dbReference type="GO" id="GO:0005789">
    <property type="term" value="C:endoplasmic reticulum membrane"/>
    <property type="evidence" value="ECO:0007669"/>
    <property type="project" value="TreeGrafter"/>
</dbReference>
<gene>
    <name evidence="11" type="ORF">PHAECO_LOCUS1340</name>
</gene>
<evidence type="ECO:0000256" key="4">
    <source>
        <dbReference type="ARBA" id="ARBA00022692"/>
    </source>
</evidence>
<dbReference type="GO" id="GO:0000149">
    <property type="term" value="F:SNARE binding"/>
    <property type="evidence" value="ECO:0007669"/>
    <property type="project" value="TreeGrafter"/>
</dbReference>
<evidence type="ECO:0000256" key="10">
    <source>
        <dbReference type="SAM" id="Phobius"/>
    </source>
</evidence>
<dbReference type="CDD" id="cd15890">
    <property type="entry name" value="SNARE_Vti1b"/>
    <property type="match status" value="1"/>
</dbReference>
<evidence type="ECO:0000256" key="2">
    <source>
        <dbReference type="ARBA" id="ARBA00006108"/>
    </source>
</evidence>
<dbReference type="GO" id="GO:0006891">
    <property type="term" value="P:intra-Golgi vesicle-mediated transport"/>
    <property type="evidence" value="ECO:0007669"/>
    <property type="project" value="TreeGrafter"/>
</dbReference>